<dbReference type="RefSeq" id="WP_006182333.1">
    <property type="nucleotide sequence ID" value="NC_019962.1"/>
</dbReference>
<keyword evidence="6" id="KW-1185">Reference proteome</keyword>
<dbReference type="EMBL" id="CP003372">
    <property type="protein sequence ID" value="AGB31756.1"/>
    <property type="molecule type" value="Genomic_DNA"/>
</dbReference>
<dbReference type="InterPro" id="IPR004165">
    <property type="entry name" value="CoA_trans_fam_I"/>
</dbReference>
<evidence type="ECO:0000313" key="6">
    <source>
        <dbReference type="Proteomes" id="UP000011593"/>
    </source>
</evidence>
<dbReference type="InterPro" id="IPR014388">
    <property type="entry name" value="3-oxoacid_CoA-transferase"/>
</dbReference>
<dbReference type="Proteomes" id="UP000010843">
    <property type="component" value="Chromosome"/>
</dbReference>
<dbReference type="AlphaFoldDB" id="L0JN08"/>
<dbReference type="eggNOG" id="arCOG01986">
    <property type="taxonomic scope" value="Archaea"/>
</dbReference>
<dbReference type="OrthoDB" id="9252at2157"/>
<name>L0JN08_NATP1</name>
<sequence>MTIRQSREAAVERIDDGDTVGVGGFVAVGIPEYVLEALGERYAETGQPRDLTLYHPAAEGDRQGRGLSHLVQEGMLERTIASHWGFTPDLMAKIVNNEIEAYNLPFGVMDHLLRDTAAGKPGTISHVGLGTFVDPRQDGAKANDITDEDIVEVMTVDGEEYLFYHSVPIDVAIIRGTTADEDGNITMEREALDSNVLAMAQAAHNSGGTVIAQVERVTESGTLTARDVAVPGVLVDSVVEAPPSHHQQTYAEDYNPAYSGEIKQPTDDDSEPLPLDERTIIARRAAMELEPDSVINLGVGVPELVPVVAAEGDIADEITQTVESGPVGGAASGGISFGTAVNHEALVSSTQQFDFYDGGGLDMGFLGMAQVDAMGNINVSRFGSQLPGCGGFINITQNAEKVVFCGTLTTDGLEIEAGDGELSIESDGSSSKFVDSVEQITFSGEYAVEIDQPIVYVTERAVFELTPEGLELTEVAPGIDVEADVIDQLGFEPLVADDLTEMNPALFADESLDLTDAIDSSS</sequence>
<dbReference type="SMART" id="SM00882">
    <property type="entry name" value="CoA_trans"/>
    <property type="match status" value="2"/>
</dbReference>
<evidence type="ECO:0000256" key="2">
    <source>
        <dbReference type="ARBA" id="ARBA00022679"/>
    </source>
</evidence>
<reference evidence="5" key="2">
    <citation type="submission" date="2012-02" db="EMBL/GenBank/DDBJ databases">
        <title>Complete sequence of chromosome of Natrinema pellirubrum DSM 15624.</title>
        <authorList>
            <person name="Lucas S."/>
            <person name="Han J."/>
            <person name="Lapidus A."/>
            <person name="Cheng J.-F."/>
            <person name="Goodwin L."/>
            <person name="Pitluck S."/>
            <person name="Peters L."/>
            <person name="Teshima H."/>
            <person name="Detter J.C."/>
            <person name="Han C."/>
            <person name="Tapia R."/>
            <person name="Land M."/>
            <person name="Hauser L."/>
            <person name="Kyrpides N."/>
            <person name="Ivanova N."/>
            <person name="Pagani I."/>
            <person name="Sproer C."/>
            <person name="Anderson I."/>
            <person name="Woyke T."/>
        </authorList>
    </citation>
    <scope>NUCLEOTIDE SEQUENCE [LARGE SCALE GENOMIC DNA]</scope>
    <source>
        <strain evidence="5">DSM 15624 / JCM 10476 / NCIMB 786</strain>
    </source>
</reference>
<dbReference type="STRING" id="797303.Natpe_1897"/>
<dbReference type="GeneID" id="14332638"/>
<evidence type="ECO:0000256" key="1">
    <source>
        <dbReference type="ARBA" id="ARBA00007154"/>
    </source>
</evidence>
<evidence type="ECO:0000313" key="5">
    <source>
        <dbReference type="Proteomes" id="UP000010843"/>
    </source>
</evidence>
<dbReference type="Pfam" id="PF01144">
    <property type="entry name" value="CoA_trans"/>
    <property type="match status" value="1"/>
</dbReference>
<dbReference type="PANTHER" id="PTHR43293">
    <property type="entry name" value="ACETATE COA-TRANSFERASE YDIF"/>
    <property type="match status" value="1"/>
</dbReference>
<dbReference type="KEGG" id="npe:Natpe_1897"/>
<comment type="similarity">
    <text evidence="1">Belongs to the 3-oxoacid CoA-transferase family.</text>
</comment>
<dbReference type="Gene3D" id="3.40.1080.10">
    <property type="entry name" value="Glutaconate Coenzyme A-transferase"/>
    <property type="match status" value="2"/>
</dbReference>
<protein>
    <submittedName>
        <fullName evidence="3">Acyl CoA:acetate/3-ketoacid CoA transferase</fullName>
    </submittedName>
    <submittedName>
        <fullName evidence="4">Coenzyme A transferase</fullName>
    </submittedName>
</protein>
<dbReference type="PIRSF" id="PIRSF000858">
    <property type="entry name" value="SCOT-t"/>
    <property type="match status" value="1"/>
</dbReference>
<keyword evidence="2 3" id="KW-0808">Transferase</keyword>
<dbReference type="SUPFAM" id="SSF100950">
    <property type="entry name" value="NagB/RpiA/CoA transferase-like"/>
    <property type="match status" value="2"/>
</dbReference>
<dbReference type="PANTHER" id="PTHR43293:SF1">
    <property type="entry name" value="ACETATE COA-TRANSFERASE YDIF"/>
    <property type="match status" value="1"/>
</dbReference>
<dbReference type="HOGENOM" id="CLU_026774_4_0_2"/>
<dbReference type="GO" id="GO:0046952">
    <property type="term" value="P:ketone body catabolic process"/>
    <property type="evidence" value="ECO:0007669"/>
    <property type="project" value="InterPro"/>
</dbReference>
<reference evidence="4 6" key="3">
    <citation type="journal article" date="2014" name="PLoS Genet.">
        <title>Phylogenetically driven sequencing of extremely halophilic archaea reveals strategies for static and dynamic osmo-response.</title>
        <authorList>
            <person name="Becker E.A."/>
            <person name="Seitzer P.M."/>
            <person name="Tritt A."/>
            <person name="Larsen D."/>
            <person name="Krusor M."/>
            <person name="Yao A.I."/>
            <person name="Wu D."/>
            <person name="Madern D."/>
            <person name="Eisen J.A."/>
            <person name="Darling A.E."/>
            <person name="Facciotti M.T."/>
        </authorList>
    </citation>
    <scope>NUCLEOTIDE SEQUENCE [LARGE SCALE GENOMIC DNA]</scope>
    <source>
        <strain evidence="4 6">DSM 15624</strain>
    </source>
</reference>
<dbReference type="EMBL" id="AOIE01000087">
    <property type="protein sequence ID" value="ELY72794.1"/>
    <property type="molecule type" value="Genomic_DNA"/>
</dbReference>
<dbReference type="Proteomes" id="UP000011593">
    <property type="component" value="Unassembled WGS sequence"/>
</dbReference>
<gene>
    <name evidence="3" type="ordered locus">Natpe_1897</name>
    <name evidence="4" type="ORF">C488_14887</name>
</gene>
<evidence type="ECO:0000313" key="3">
    <source>
        <dbReference type="EMBL" id="AGB31756.1"/>
    </source>
</evidence>
<dbReference type="PATRIC" id="fig|797303.5.peg.2983"/>
<organism evidence="3 5">
    <name type="scientific">Natrinema pellirubrum (strain DSM 15624 / CIP 106293 / JCM 10476 / NCIMB 786 / 157)</name>
    <dbReference type="NCBI Taxonomy" id="797303"/>
    <lineage>
        <taxon>Archaea</taxon>
        <taxon>Methanobacteriati</taxon>
        <taxon>Methanobacteriota</taxon>
        <taxon>Stenosarchaea group</taxon>
        <taxon>Halobacteria</taxon>
        <taxon>Halobacteriales</taxon>
        <taxon>Natrialbaceae</taxon>
        <taxon>Natrinema</taxon>
    </lineage>
</organism>
<evidence type="ECO:0000313" key="4">
    <source>
        <dbReference type="EMBL" id="ELY72794.1"/>
    </source>
</evidence>
<dbReference type="InterPro" id="IPR037171">
    <property type="entry name" value="NagB/RpiA_transferase-like"/>
</dbReference>
<dbReference type="GO" id="GO:0008410">
    <property type="term" value="F:CoA-transferase activity"/>
    <property type="evidence" value="ECO:0007669"/>
    <property type="project" value="InterPro"/>
</dbReference>
<reference evidence="3" key="1">
    <citation type="submission" date="2012-02" db="EMBL/GenBank/DDBJ databases">
        <title>Complete sequence of chromosome of Natrinema pellirubrum DSM 15624.</title>
        <authorList>
            <consortium name="US DOE Joint Genome Institute"/>
            <person name="Lucas S."/>
            <person name="Han J."/>
            <person name="Lapidus A."/>
            <person name="Cheng J.-F."/>
            <person name="Goodwin L."/>
            <person name="Pitluck S."/>
            <person name="Peters L."/>
            <person name="Teshima H."/>
            <person name="Detter J.C."/>
            <person name="Han C."/>
            <person name="Tapia R."/>
            <person name="Land M."/>
            <person name="Hauser L."/>
            <person name="Kyrpides N."/>
            <person name="Ivanova N."/>
            <person name="Pagani I."/>
            <person name="Sproer C."/>
            <person name="Anderson I."/>
            <person name="Woyke T."/>
        </authorList>
    </citation>
    <scope>NUCLEOTIDE SEQUENCE</scope>
    <source>
        <strain evidence="3">DSM 15624</strain>
    </source>
</reference>
<proteinExistence type="inferred from homology"/>
<accession>L0JN08</accession>